<dbReference type="Proteomes" id="UP000659388">
    <property type="component" value="Unassembled WGS sequence"/>
</dbReference>
<name>A0A937FBB4_9BACT</name>
<organism evidence="2 3">
    <name type="scientific">Fulvivirga sediminis</name>
    <dbReference type="NCBI Taxonomy" id="2803949"/>
    <lineage>
        <taxon>Bacteria</taxon>
        <taxon>Pseudomonadati</taxon>
        <taxon>Bacteroidota</taxon>
        <taxon>Cytophagia</taxon>
        <taxon>Cytophagales</taxon>
        <taxon>Fulvivirgaceae</taxon>
        <taxon>Fulvivirga</taxon>
    </lineage>
</organism>
<evidence type="ECO:0000313" key="3">
    <source>
        <dbReference type="Proteomes" id="UP000659388"/>
    </source>
</evidence>
<accession>A0A937FBB4</accession>
<keyword evidence="3" id="KW-1185">Reference proteome</keyword>
<keyword evidence="1" id="KW-1133">Transmembrane helix</keyword>
<evidence type="ECO:0000313" key="2">
    <source>
        <dbReference type="EMBL" id="MBL3658034.1"/>
    </source>
</evidence>
<protein>
    <submittedName>
        <fullName evidence="2">Uncharacterized protein</fullName>
    </submittedName>
</protein>
<comment type="caution">
    <text evidence="2">The sequence shown here is derived from an EMBL/GenBank/DDBJ whole genome shotgun (WGS) entry which is preliminary data.</text>
</comment>
<sequence>MKEEFFIDDVIAFKLKGDKDIYTGKLNAVKAESNEIVVEQAKVDVSEIEVIYSQKSFNKNFHYKLLTAGVLLPFLDRFNETVINDQKGTWNPGVLIASGVLISTAFAIKYLKKRKYKIGKRFKLSANYF</sequence>
<evidence type="ECO:0000256" key="1">
    <source>
        <dbReference type="SAM" id="Phobius"/>
    </source>
</evidence>
<proteinExistence type="predicted"/>
<gene>
    <name evidence="2" type="ORF">JL102_17920</name>
</gene>
<dbReference type="AlphaFoldDB" id="A0A937FBB4"/>
<dbReference type="RefSeq" id="WP_202245826.1">
    <property type="nucleotide sequence ID" value="NZ_JAESIY010000010.1"/>
</dbReference>
<keyword evidence="1" id="KW-0812">Transmembrane</keyword>
<keyword evidence="1" id="KW-0472">Membrane</keyword>
<feature type="transmembrane region" description="Helical" evidence="1">
    <location>
        <begin position="90"/>
        <end position="111"/>
    </location>
</feature>
<reference evidence="2" key="1">
    <citation type="submission" date="2021-01" db="EMBL/GenBank/DDBJ databases">
        <title>Fulvivirga kasyanovii gen. nov., sp nov., a novel member of the phylum Bacteroidetes isolated from seawater in a mussel farm.</title>
        <authorList>
            <person name="Zhao L.-H."/>
            <person name="Wang Z.-J."/>
        </authorList>
    </citation>
    <scope>NUCLEOTIDE SEQUENCE</scope>
    <source>
        <strain evidence="2">2943</strain>
    </source>
</reference>
<dbReference type="EMBL" id="JAESIY010000010">
    <property type="protein sequence ID" value="MBL3658034.1"/>
    <property type="molecule type" value="Genomic_DNA"/>
</dbReference>